<evidence type="ECO:0000256" key="3">
    <source>
        <dbReference type="ARBA" id="ARBA00022692"/>
    </source>
</evidence>
<dbReference type="eggNOG" id="COG0861">
    <property type="taxonomic scope" value="Bacteria"/>
</dbReference>
<evidence type="ECO:0000256" key="2">
    <source>
        <dbReference type="ARBA" id="ARBA00007511"/>
    </source>
</evidence>
<feature type="transmembrane region" description="Helical" evidence="7">
    <location>
        <begin position="86"/>
        <end position="105"/>
    </location>
</feature>
<evidence type="ECO:0000256" key="7">
    <source>
        <dbReference type="SAM" id="Phobius"/>
    </source>
</evidence>
<evidence type="ECO:0000313" key="8">
    <source>
        <dbReference type="EMBL" id="AFD08089.1"/>
    </source>
</evidence>
<accession>H8KWH1</accession>
<evidence type="ECO:0000256" key="4">
    <source>
        <dbReference type="ARBA" id="ARBA00022989"/>
    </source>
</evidence>
<keyword evidence="5 7" id="KW-0472">Membrane</keyword>
<dbReference type="HOGENOM" id="CLU_045644_0_1_10"/>
<dbReference type="PANTHER" id="PTHR30238">
    <property type="entry name" value="MEMBRANE BOUND PREDICTED REDOX MODULATOR"/>
    <property type="match status" value="1"/>
</dbReference>
<feature type="transmembrane region" description="Helical" evidence="7">
    <location>
        <begin position="246"/>
        <end position="266"/>
    </location>
</feature>
<feature type="transmembrane region" description="Helical" evidence="7">
    <location>
        <begin position="37"/>
        <end position="60"/>
    </location>
</feature>
<dbReference type="GO" id="GO:0016020">
    <property type="term" value="C:membrane"/>
    <property type="evidence" value="ECO:0007669"/>
    <property type="project" value="UniProtKB-SubCell"/>
</dbReference>
<protein>
    <submittedName>
        <fullName evidence="8">Integral membrane protein, TerC family</fullName>
    </submittedName>
</protein>
<dbReference type="STRING" id="929556.Solca_3073"/>
<dbReference type="OrthoDB" id="9783692at2"/>
<evidence type="ECO:0000256" key="1">
    <source>
        <dbReference type="ARBA" id="ARBA00004141"/>
    </source>
</evidence>
<dbReference type="InterPro" id="IPR005496">
    <property type="entry name" value="Integral_membrane_TerC"/>
</dbReference>
<dbReference type="InterPro" id="IPR022369">
    <property type="entry name" value="Integral_membrane_TerC_rswitch"/>
</dbReference>
<keyword evidence="4 7" id="KW-1133">Transmembrane helix</keyword>
<keyword evidence="3 7" id="KW-0812">Transmembrane</keyword>
<name>H8KWH1_SOLCM</name>
<organism evidence="8 9">
    <name type="scientific">Solitalea canadensis (strain ATCC 29591 / DSM 3403 / JCM 21819 / LMG 8368 / NBRC 15130 / NCIMB 12057 / USAM 9D)</name>
    <name type="common">Flexibacter canadensis</name>
    <dbReference type="NCBI Taxonomy" id="929556"/>
    <lineage>
        <taxon>Bacteria</taxon>
        <taxon>Pseudomonadati</taxon>
        <taxon>Bacteroidota</taxon>
        <taxon>Sphingobacteriia</taxon>
        <taxon>Sphingobacteriales</taxon>
        <taxon>Sphingobacteriaceae</taxon>
        <taxon>Solitalea</taxon>
    </lineage>
</organism>
<feature type="coiled-coil region" evidence="6">
    <location>
        <begin position="327"/>
        <end position="354"/>
    </location>
</feature>
<gene>
    <name evidence="8" type="ordered locus">Solca_3073</name>
</gene>
<feature type="transmembrane region" description="Helical" evidence="7">
    <location>
        <begin position="117"/>
        <end position="135"/>
    </location>
</feature>
<comment type="similarity">
    <text evidence="2">Belongs to the TerC family.</text>
</comment>
<feature type="transmembrane region" description="Helical" evidence="7">
    <location>
        <begin position="6"/>
        <end position="25"/>
    </location>
</feature>
<feature type="transmembrane region" description="Helical" evidence="7">
    <location>
        <begin position="141"/>
        <end position="159"/>
    </location>
</feature>
<keyword evidence="9" id="KW-1185">Reference proteome</keyword>
<reference evidence="8" key="1">
    <citation type="submission" date="2012-02" db="EMBL/GenBank/DDBJ databases">
        <title>The complete genome of Solitalea canadensis DSM 3403.</title>
        <authorList>
            <consortium name="US DOE Joint Genome Institute (JGI-PGF)"/>
            <person name="Lucas S."/>
            <person name="Copeland A."/>
            <person name="Lapidus A."/>
            <person name="Glavina del Rio T."/>
            <person name="Dalin E."/>
            <person name="Tice H."/>
            <person name="Bruce D."/>
            <person name="Goodwin L."/>
            <person name="Pitluck S."/>
            <person name="Peters L."/>
            <person name="Ovchinnikova G."/>
            <person name="Lu M."/>
            <person name="Kyrpides N."/>
            <person name="Mavromatis K."/>
            <person name="Ivanova N."/>
            <person name="Brettin T."/>
            <person name="Detter J.C."/>
            <person name="Han C."/>
            <person name="Larimer F."/>
            <person name="Land M."/>
            <person name="Hauser L."/>
            <person name="Markowitz V."/>
            <person name="Cheng J.-F."/>
            <person name="Hugenholtz P."/>
            <person name="Woyke T."/>
            <person name="Wu D."/>
            <person name="Spring S."/>
            <person name="Schroeder M."/>
            <person name="Kopitz M."/>
            <person name="Brambilla E."/>
            <person name="Klenk H.-P."/>
            <person name="Eisen J.A."/>
        </authorList>
    </citation>
    <scope>NUCLEOTIDE SEQUENCE</scope>
    <source>
        <strain evidence="8">DSM 3403</strain>
    </source>
</reference>
<comment type="subcellular location">
    <subcellularLocation>
        <location evidence="1">Membrane</location>
        <topology evidence="1">Multi-pass membrane protein</topology>
    </subcellularLocation>
</comment>
<feature type="transmembrane region" description="Helical" evidence="7">
    <location>
        <begin position="278"/>
        <end position="296"/>
    </location>
</feature>
<dbReference type="KEGG" id="scn:Solca_3073"/>
<evidence type="ECO:0000256" key="5">
    <source>
        <dbReference type="ARBA" id="ARBA00023136"/>
    </source>
</evidence>
<evidence type="ECO:0000313" key="9">
    <source>
        <dbReference type="Proteomes" id="UP000007590"/>
    </source>
</evidence>
<dbReference type="NCBIfam" id="TIGR03718">
    <property type="entry name" value="R_switched_Alx"/>
    <property type="match status" value="1"/>
</dbReference>
<feature type="transmembrane region" description="Helical" evidence="7">
    <location>
        <begin position="308"/>
        <end position="329"/>
    </location>
</feature>
<feature type="transmembrane region" description="Helical" evidence="7">
    <location>
        <begin position="205"/>
        <end position="231"/>
    </location>
</feature>
<proteinExistence type="inferred from homology"/>
<dbReference type="Pfam" id="PF03741">
    <property type="entry name" value="TerC"/>
    <property type="match status" value="1"/>
</dbReference>
<dbReference type="RefSeq" id="WP_014681315.1">
    <property type="nucleotide sequence ID" value="NC_017770.1"/>
</dbReference>
<keyword evidence="6" id="KW-0175">Coiled coil</keyword>
<dbReference type="PANTHER" id="PTHR30238:SF0">
    <property type="entry name" value="THYLAKOID MEMBRANE PROTEIN TERC, CHLOROPLASTIC"/>
    <property type="match status" value="1"/>
</dbReference>
<sequence>MESITIFWLAFVVLFLTVVIIDLYVTNHRQGEISVKVALRWTGLWISLALLYGIAIYCFFPQNPESAGKTSEIMAIKFISGYLTEYSLSVDNLFVFVMIFSLMAVHTDNQPKLLKLGILLSIVLRILFIVAGMGLIQKFHWVIYIFGAILVWTAYKMAFTNDEDHVDPSKNILFRIASKLFPIDPDKDHSGFMHKIDGRWHVTSIFLVFLVIGSTDVLFAIDSIPAIIGVIKEGTVNTLTHSEEDFIAITSNVFAVMGLVSLFFALKGIMGMFRFLKHGVSFILFFIGAKMLLSYFHPVEAFFSAHTWVSLTVIISTLAFSILLSLIIAEKQEIDLLEEEVKELEQEVEELRGH</sequence>
<evidence type="ECO:0000256" key="6">
    <source>
        <dbReference type="SAM" id="Coils"/>
    </source>
</evidence>
<dbReference type="Proteomes" id="UP000007590">
    <property type="component" value="Chromosome"/>
</dbReference>
<dbReference type="AlphaFoldDB" id="H8KWH1"/>
<dbReference type="EMBL" id="CP003349">
    <property type="protein sequence ID" value="AFD08089.1"/>
    <property type="molecule type" value="Genomic_DNA"/>
</dbReference>